<gene>
    <name evidence="2" type="ORF">S01H4_06596</name>
    <name evidence="3" type="ORF">S06H3_01179</name>
</gene>
<dbReference type="SUPFAM" id="SSF52540">
    <property type="entry name" value="P-loop containing nucleoside triphosphate hydrolases"/>
    <property type="match status" value="1"/>
</dbReference>
<dbReference type="EMBL" id="BARV01000280">
    <property type="protein sequence ID" value="GAH96165.1"/>
    <property type="molecule type" value="Genomic_DNA"/>
</dbReference>
<accession>X1KRA1</accession>
<dbReference type="EMBL" id="BART01002056">
    <property type="protein sequence ID" value="GAG55858.1"/>
    <property type="molecule type" value="Genomic_DNA"/>
</dbReference>
<dbReference type="InterPro" id="IPR025669">
    <property type="entry name" value="AAA_dom"/>
</dbReference>
<dbReference type="PANTHER" id="PTHR13696">
    <property type="entry name" value="P-LOOP CONTAINING NUCLEOSIDE TRIPHOSPHATE HYDROLASE"/>
    <property type="match status" value="1"/>
</dbReference>
<name>X1KRA1_9ZZZZ</name>
<dbReference type="Gene3D" id="3.40.50.300">
    <property type="entry name" value="P-loop containing nucleotide triphosphate hydrolases"/>
    <property type="match status" value="1"/>
</dbReference>
<reference evidence="3" key="1">
    <citation type="journal article" date="2014" name="Front. Microbiol.">
        <title>High frequency of phylogenetically diverse reductive dehalogenase-homologous genes in deep subseafloor sedimentary metagenomes.</title>
        <authorList>
            <person name="Kawai M."/>
            <person name="Futagami T."/>
            <person name="Toyoda A."/>
            <person name="Takaki Y."/>
            <person name="Nishi S."/>
            <person name="Hori S."/>
            <person name="Arai W."/>
            <person name="Tsubouchi T."/>
            <person name="Morono Y."/>
            <person name="Uchiyama I."/>
            <person name="Ito T."/>
            <person name="Fujiyama A."/>
            <person name="Inagaki F."/>
            <person name="Takami H."/>
        </authorList>
    </citation>
    <scope>NUCLEOTIDE SEQUENCE</scope>
    <source>
        <strain evidence="3">Expedition CK06-06</strain>
    </source>
</reference>
<evidence type="ECO:0000313" key="2">
    <source>
        <dbReference type="EMBL" id="GAG55858.1"/>
    </source>
</evidence>
<dbReference type="InterPro" id="IPR027417">
    <property type="entry name" value="P-loop_NTPase"/>
</dbReference>
<dbReference type="AlphaFoldDB" id="X1KRA1"/>
<dbReference type="FunFam" id="3.40.50.300:FF:000285">
    <property type="entry name" value="Sporulation initiation inhibitor Soj"/>
    <property type="match status" value="1"/>
</dbReference>
<protein>
    <recommendedName>
        <fullName evidence="1">AAA domain-containing protein</fullName>
    </recommendedName>
</protein>
<dbReference type="PANTHER" id="PTHR13696:SF52">
    <property type="entry name" value="PARA FAMILY PROTEIN CT_582"/>
    <property type="match status" value="1"/>
</dbReference>
<comment type="caution">
    <text evidence="3">The sequence shown here is derived from an EMBL/GenBank/DDBJ whole genome shotgun (WGS) entry which is preliminary data.</text>
</comment>
<proteinExistence type="predicted"/>
<sequence length="274" mass="30658">MKFLDMILKKKKTYKFSSKKPLERIIAITNQKGGVGKSTTAVNVSAYLSSYGYRTLLIDLDPQSNSTSGLGINPVDAKDSIYDILINDREPNEIILDTSYKNLKILPSSIQLAGVEVELVSSLKREFRLKEAVNKIEKDYDFILIDCPPALGLLTINALTATKEVIIPIQCEYYALEGLGQLLSTINLVKKNLNDKLKIKGVIMTMYDPRIKLAGQVIEEVKNYFSEKVYKTVIPRNVRLSEAPSYGKPIMEYAPDCKGAEAYSNFTKEVIENG</sequence>
<organism evidence="3">
    <name type="scientific">marine sediment metagenome</name>
    <dbReference type="NCBI Taxonomy" id="412755"/>
    <lineage>
        <taxon>unclassified sequences</taxon>
        <taxon>metagenomes</taxon>
        <taxon>ecological metagenomes</taxon>
    </lineage>
</organism>
<evidence type="ECO:0000313" key="3">
    <source>
        <dbReference type="EMBL" id="GAH96165.1"/>
    </source>
</evidence>
<dbReference type="InterPro" id="IPR050678">
    <property type="entry name" value="DNA_Partitioning_ATPase"/>
</dbReference>
<feature type="domain" description="AAA" evidence="1">
    <location>
        <begin position="24"/>
        <end position="199"/>
    </location>
</feature>
<evidence type="ECO:0000259" key="1">
    <source>
        <dbReference type="Pfam" id="PF13614"/>
    </source>
</evidence>
<dbReference type="Pfam" id="PF13614">
    <property type="entry name" value="AAA_31"/>
    <property type="match status" value="1"/>
</dbReference>
<dbReference type="CDD" id="cd02042">
    <property type="entry name" value="ParAB_family"/>
    <property type="match status" value="1"/>
</dbReference>